<evidence type="ECO:0000313" key="2">
    <source>
        <dbReference type="Proteomes" id="UP000769157"/>
    </source>
</evidence>
<gene>
    <name evidence="1" type="ORF">OGAPHI_006591</name>
</gene>
<keyword evidence="2" id="KW-1185">Reference proteome</keyword>
<name>A0A9P8NY48_9ASCO</name>
<reference evidence="1" key="2">
    <citation type="submission" date="2021-01" db="EMBL/GenBank/DDBJ databases">
        <authorList>
            <person name="Schikora-Tamarit M.A."/>
        </authorList>
    </citation>
    <scope>NUCLEOTIDE SEQUENCE</scope>
    <source>
        <strain evidence="1">CBS6075</strain>
    </source>
</reference>
<dbReference type="GeneID" id="70238555"/>
<protein>
    <submittedName>
        <fullName evidence="1">Uncharacterized protein</fullName>
    </submittedName>
</protein>
<dbReference type="Proteomes" id="UP000769157">
    <property type="component" value="Unassembled WGS sequence"/>
</dbReference>
<sequence>MVRLAAVLCKPRETQVCVPVKQAPKNEGEVDRGDFPKRAVAKQFISESSAQTIVSEQPLVPDVSPKHFQWRTFSESAEIEERRTLFGCRETGGHSKQNGHPVGGVQAKENVVTQSNIVSNKINQTGRLAKNVGIIQVASFKFVVLELPQVDLAHNNGCELPNKQFQLPQNKACAADRRSRLVPFGSGRCDPADAANDIEASAESPIEFFQREAAC</sequence>
<evidence type="ECO:0000313" key="1">
    <source>
        <dbReference type="EMBL" id="KAH3661184.1"/>
    </source>
</evidence>
<organism evidence="1 2">
    <name type="scientific">Ogataea philodendri</name>
    <dbReference type="NCBI Taxonomy" id="1378263"/>
    <lineage>
        <taxon>Eukaryota</taxon>
        <taxon>Fungi</taxon>
        <taxon>Dikarya</taxon>
        <taxon>Ascomycota</taxon>
        <taxon>Saccharomycotina</taxon>
        <taxon>Pichiomycetes</taxon>
        <taxon>Pichiales</taxon>
        <taxon>Pichiaceae</taxon>
        <taxon>Ogataea</taxon>
    </lineage>
</organism>
<dbReference type="RefSeq" id="XP_046058308.1">
    <property type="nucleotide sequence ID" value="XM_046207892.1"/>
</dbReference>
<dbReference type="AlphaFoldDB" id="A0A9P8NY48"/>
<comment type="caution">
    <text evidence="1">The sequence shown here is derived from an EMBL/GenBank/DDBJ whole genome shotgun (WGS) entry which is preliminary data.</text>
</comment>
<proteinExistence type="predicted"/>
<accession>A0A9P8NY48</accession>
<dbReference type="EMBL" id="JAEUBE010000487">
    <property type="protein sequence ID" value="KAH3661184.1"/>
    <property type="molecule type" value="Genomic_DNA"/>
</dbReference>
<reference evidence="1" key="1">
    <citation type="journal article" date="2021" name="Open Biol.">
        <title>Shared evolutionary footprints suggest mitochondrial oxidative damage underlies multiple complex I losses in fungi.</title>
        <authorList>
            <person name="Schikora-Tamarit M.A."/>
            <person name="Marcet-Houben M."/>
            <person name="Nosek J."/>
            <person name="Gabaldon T."/>
        </authorList>
    </citation>
    <scope>NUCLEOTIDE SEQUENCE</scope>
    <source>
        <strain evidence="1">CBS6075</strain>
    </source>
</reference>